<dbReference type="InterPro" id="IPR035919">
    <property type="entry name" value="EAL_sf"/>
</dbReference>
<dbReference type="InterPro" id="IPR052155">
    <property type="entry name" value="Biofilm_reg_signaling"/>
</dbReference>
<reference evidence="5 6" key="1">
    <citation type="submission" date="2023-06" db="EMBL/GenBank/DDBJ databases">
        <title>Sporosarcina sp. nov., isolated from Korean traditional fermented seafood 'Jeotgal'.</title>
        <authorList>
            <person name="Yang A.I."/>
            <person name="Shin N.-R."/>
        </authorList>
    </citation>
    <scope>NUCLEOTIDE SEQUENCE [LARGE SCALE GENOMIC DNA]</scope>
    <source>
        <strain evidence="5 6">KCTC43456</strain>
    </source>
</reference>
<dbReference type="EMBL" id="JAUBDJ010000003">
    <property type="protein sequence ID" value="MDW0116790.1"/>
    <property type="molecule type" value="Genomic_DNA"/>
</dbReference>
<dbReference type="CDD" id="cd00130">
    <property type="entry name" value="PAS"/>
    <property type="match status" value="2"/>
</dbReference>
<dbReference type="SUPFAM" id="SSF141868">
    <property type="entry name" value="EAL domain-like"/>
    <property type="match status" value="1"/>
</dbReference>
<dbReference type="InterPro" id="IPR029787">
    <property type="entry name" value="Nucleotide_cyclase"/>
</dbReference>
<dbReference type="PROSITE" id="PS50113">
    <property type="entry name" value="PAC"/>
    <property type="match status" value="2"/>
</dbReference>
<gene>
    <name evidence="5" type="ORF">QTL97_07590</name>
</gene>
<feature type="domain" description="EAL" evidence="3">
    <location>
        <begin position="446"/>
        <end position="699"/>
    </location>
</feature>
<accession>A0AAW9A8W9</accession>
<dbReference type="NCBIfam" id="TIGR00254">
    <property type="entry name" value="GGDEF"/>
    <property type="match status" value="1"/>
</dbReference>
<dbReference type="CDD" id="cd01949">
    <property type="entry name" value="GGDEF"/>
    <property type="match status" value="1"/>
</dbReference>
<dbReference type="SUPFAM" id="SSF55073">
    <property type="entry name" value="Nucleotide cyclase"/>
    <property type="match status" value="1"/>
</dbReference>
<dbReference type="InterPro" id="IPR000160">
    <property type="entry name" value="GGDEF_dom"/>
</dbReference>
<feature type="domain" description="PAC" evidence="2">
    <location>
        <begin position="95"/>
        <end position="147"/>
    </location>
</feature>
<dbReference type="SMART" id="SM00086">
    <property type="entry name" value="PAC"/>
    <property type="match status" value="2"/>
</dbReference>
<dbReference type="InterPro" id="IPR035965">
    <property type="entry name" value="PAS-like_dom_sf"/>
</dbReference>
<evidence type="ECO:0000313" key="5">
    <source>
        <dbReference type="EMBL" id="MDW0116790.1"/>
    </source>
</evidence>
<dbReference type="SUPFAM" id="SSF55785">
    <property type="entry name" value="PYP-like sensor domain (PAS domain)"/>
    <property type="match status" value="2"/>
</dbReference>
<evidence type="ECO:0000313" key="6">
    <source>
        <dbReference type="Proteomes" id="UP001271648"/>
    </source>
</evidence>
<dbReference type="Gene3D" id="3.20.20.450">
    <property type="entry name" value="EAL domain"/>
    <property type="match status" value="1"/>
</dbReference>
<dbReference type="Pfam" id="PF00563">
    <property type="entry name" value="EAL"/>
    <property type="match status" value="1"/>
</dbReference>
<sequence length="700" mass="79673">MHDYIEMMQKMTGAGNKQDVEKMLGDIAFALDKSAIVAITDRTGKITYVNELFVKMSKYKSHELIGSTHSMINSGLHSKQFFKDMWATIGRGDIWHGEIRNRAKDGSFYWVDTKIVPFLNEKGIPNRYISIRYDITERKNLKEKILKDAEVYRLITENASDFISVIDLEGNFRYVSPNHESLLGYDLSKLQHTNFNTIVMDGDHPALNRALHLAKYSSTATVEFRIIDNNRSVRMMKVNLHLIKEKGEYFNHLVVAMHDITIQKESEQLIRELAFKDQLTSLLNRKAFSEKLYTVLESAKKRESTLGLVYLNIDRLRHVNDSFGHKIGDYALSVIANRLKTILSDEDIIGRISGDEFSFTLKDVKNEEEAERLTAEIKSRLEMPIQSNEESFSISTSCGIALFPKHAKTPTDLIMNAGKALHYVKEHGGGDYQMFEPGTAAKTLERILLENELRKSVQMGYFTLEYQPKMNLVYGELSGVEALVRWNHPDLGRIPPDKFIPLAEETKIILPLGEWILREACKQAALWKLQGYASIPIAVNMSTVQLEDPEIVETIERIMLEEGVGPEQIEIELTESSFADRDEMRYTIQKIRDLGIVVAIDDFGTGYSTFSYIKELPADILKIDMSFIRDIDVNENSQAIVKAIVTLADTAGLNVIGEGIETIEQVGILRRLGCREGQGYLYSKPLPPDEIVYMFPKVER</sequence>
<dbReference type="InterPro" id="IPR000700">
    <property type="entry name" value="PAS-assoc_C"/>
</dbReference>
<name>A0AAW9A8W9_9BACL</name>
<proteinExistence type="predicted"/>
<dbReference type="NCBIfam" id="TIGR00229">
    <property type="entry name" value="sensory_box"/>
    <property type="match status" value="2"/>
</dbReference>
<dbReference type="SMART" id="SM00052">
    <property type="entry name" value="EAL"/>
    <property type="match status" value="1"/>
</dbReference>
<keyword evidence="6" id="KW-1185">Reference proteome</keyword>
<comment type="caution">
    <text evidence="5">The sequence shown here is derived from an EMBL/GenBank/DDBJ whole genome shotgun (WGS) entry which is preliminary data.</text>
</comment>
<feature type="domain" description="PAC" evidence="2">
    <location>
        <begin position="220"/>
        <end position="272"/>
    </location>
</feature>
<evidence type="ECO:0000259" key="1">
    <source>
        <dbReference type="PROSITE" id="PS50112"/>
    </source>
</evidence>
<evidence type="ECO:0000259" key="2">
    <source>
        <dbReference type="PROSITE" id="PS50113"/>
    </source>
</evidence>
<dbReference type="RefSeq" id="WP_317940545.1">
    <property type="nucleotide sequence ID" value="NZ_JAUBDJ010000003.1"/>
</dbReference>
<feature type="domain" description="GGDEF" evidence="4">
    <location>
        <begin position="304"/>
        <end position="437"/>
    </location>
</feature>
<dbReference type="SMART" id="SM00091">
    <property type="entry name" value="PAS"/>
    <property type="match status" value="2"/>
</dbReference>
<dbReference type="InterPro" id="IPR001610">
    <property type="entry name" value="PAC"/>
</dbReference>
<dbReference type="Pfam" id="PF13426">
    <property type="entry name" value="PAS_9"/>
    <property type="match status" value="1"/>
</dbReference>
<dbReference type="InterPro" id="IPR043128">
    <property type="entry name" value="Rev_trsase/Diguanyl_cyclase"/>
</dbReference>
<dbReference type="CDD" id="cd01948">
    <property type="entry name" value="EAL"/>
    <property type="match status" value="1"/>
</dbReference>
<dbReference type="Proteomes" id="UP001271648">
    <property type="component" value="Unassembled WGS sequence"/>
</dbReference>
<dbReference type="Pfam" id="PF00989">
    <property type="entry name" value="PAS"/>
    <property type="match status" value="1"/>
</dbReference>
<evidence type="ECO:0000259" key="3">
    <source>
        <dbReference type="PROSITE" id="PS50883"/>
    </source>
</evidence>
<dbReference type="SMART" id="SM00267">
    <property type="entry name" value="GGDEF"/>
    <property type="match status" value="1"/>
</dbReference>
<dbReference type="PROSITE" id="PS50883">
    <property type="entry name" value="EAL"/>
    <property type="match status" value="1"/>
</dbReference>
<dbReference type="PROSITE" id="PS50887">
    <property type="entry name" value="GGDEF"/>
    <property type="match status" value="1"/>
</dbReference>
<dbReference type="InterPro" id="IPR000014">
    <property type="entry name" value="PAS"/>
</dbReference>
<dbReference type="InterPro" id="IPR001633">
    <property type="entry name" value="EAL_dom"/>
</dbReference>
<dbReference type="Gene3D" id="3.30.450.20">
    <property type="entry name" value="PAS domain"/>
    <property type="match status" value="2"/>
</dbReference>
<organism evidence="5 6">
    <name type="scientific">Sporosarcina thermotolerans</name>
    <dbReference type="NCBI Taxonomy" id="633404"/>
    <lineage>
        <taxon>Bacteria</taxon>
        <taxon>Bacillati</taxon>
        <taxon>Bacillota</taxon>
        <taxon>Bacilli</taxon>
        <taxon>Bacillales</taxon>
        <taxon>Caryophanaceae</taxon>
        <taxon>Sporosarcina</taxon>
    </lineage>
</organism>
<dbReference type="PANTHER" id="PTHR44757:SF2">
    <property type="entry name" value="BIOFILM ARCHITECTURE MAINTENANCE PROTEIN MBAA"/>
    <property type="match status" value="1"/>
</dbReference>
<dbReference type="PROSITE" id="PS50112">
    <property type="entry name" value="PAS"/>
    <property type="match status" value="1"/>
</dbReference>
<dbReference type="GO" id="GO:0006355">
    <property type="term" value="P:regulation of DNA-templated transcription"/>
    <property type="evidence" value="ECO:0007669"/>
    <property type="project" value="InterPro"/>
</dbReference>
<dbReference type="Gene3D" id="3.30.70.270">
    <property type="match status" value="1"/>
</dbReference>
<dbReference type="AlphaFoldDB" id="A0AAW9A8W9"/>
<dbReference type="Pfam" id="PF00990">
    <property type="entry name" value="GGDEF"/>
    <property type="match status" value="1"/>
</dbReference>
<feature type="domain" description="PAS" evidence="1">
    <location>
        <begin position="148"/>
        <end position="218"/>
    </location>
</feature>
<dbReference type="PANTHER" id="PTHR44757">
    <property type="entry name" value="DIGUANYLATE CYCLASE DGCP"/>
    <property type="match status" value="1"/>
</dbReference>
<evidence type="ECO:0000259" key="4">
    <source>
        <dbReference type="PROSITE" id="PS50887"/>
    </source>
</evidence>
<dbReference type="InterPro" id="IPR013767">
    <property type="entry name" value="PAS_fold"/>
</dbReference>
<protein>
    <submittedName>
        <fullName evidence="5">EAL domain-containing protein</fullName>
    </submittedName>
</protein>